<dbReference type="Gene3D" id="3.40.50.12030">
    <property type="entry name" value="Uncharacterised protein family UPF0261, NC domain"/>
    <property type="match status" value="1"/>
</dbReference>
<feature type="non-terminal residue" evidence="2">
    <location>
        <position position="1"/>
    </location>
</feature>
<protein>
    <recommendedName>
        <fullName evidence="1">UPF0261 domain-containing protein</fullName>
    </recommendedName>
</protein>
<dbReference type="InterPro" id="IPR051353">
    <property type="entry name" value="Tobamovirus_resist_UPF0261"/>
</dbReference>
<organism evidence="2">
    <name type="scientific">marine sediment metagenome</name>
    <dbReference type="NCBI Taxonomy" id="412755"/>
    <lineage>
        <taxon>unclassified sequences</taxon>
        <taxon>metagenomes</taxon>
        <taxon>ecological metagenomes</taxon>
    </lineage>
</organism>
<comment type="caution">
    <text evidence="2">The sequence shown here is derived from an EMBL/GenBank/DDBJ whole genome shotgun (WGS) entry which is preliminary data.</text>
</comment>
<name>X1U1N3_9ZZZZ</name>
<dbReference type="PANTHER" id="PTHR31862:SF1">
    <property type="entry name" value="UPF0261 DOMAIN PROTEIN (AFU_ORTHOLOGUE AFUA_1G10120)"/>
    <property type="match status" value="1"/>
</dbReference>
<accession>X1U1N3</accession>
<dbReference type="AlphaFoldDB" id="X1U1N3"/>
<reference evidence="2" key="1">
    <citation type="journal article" date="2014" name="Front. Microbiol.">
        <title>High frequency of phylogenetically diverse reductive dehalogenase-homologous genes in deep subseafloor sedimentary metagenomes.</title>
        <authorList>
            <person name="Kawai M."/>
            <person name="Futagami T."/>
            <person name="Toyoda A."/>
            <person name="Takaki Y."/>
            <person name="Nishi S."/>
            <person name="Hori S."/>
            <person name="Arai W."/>
            <person name="Tsubouchi T."/>
            <person name="Morono Y."/>
            <person name="Uchiyama I."/>
            <person name="Ito T."/>
            <person name="Fujiyama A."/>
            <person name="Inagaki F."/>
            <person name="Takami H."/>
        </authorList>
    </citation>
    <scope>NUCLEOTIDE SEQUENCE</scope>
    <source>
        <strain evidence="2">Expedition CK06-06</strain>
    </source>
</reference>
<proteinExistence type="predicted"/>
<dbReference type="Pfam" id="PF23189">
    <property type="entry name" value="UPF0261_C"/>
    <property type="match status" value="1"/>
</dbReference>
<dbReference type="PANTHER" id="PTHR31862">
    <property type="entry name" value="UPF0261 DOMAIN PROTEIN (AFU_ORTHOLOGUE AFUA_1G10120)"/>
    <property type="match status" value="1"/>
</dbReference>
<feature type="domain" description="UPF0261" evidence="1">
    <location>
        <begin position="2"/>
        <end position="135"/>
    </location>
</feature>
<dbReference type="EMBL" id="BARW01034907">
    <property type="protein sequence ID" value="GAJ11434.1"/>
    <property type="molecule type" value="Genomic_DNA"/>
</dbReference>
<gene>
    <name evidence="2" type="ORF">S12H4_54584</name>
</gene>
<evidence type="ECO:0000313" key="2">
    <source>
        <dbReference type="EMBL" id="GAJ11434.1"/>
    </source>
</evidence>
<sequence length="139" mass="15303">GKMGIPQIVAPSCIDGYDVATWQPLPPRFSGRPLHVHNRLISALSTTKEEKAMVGNVMAEKLNKSVGPTAVVIPLQGLSEWDRPGSDLYDPEGIIAFAEAFKDKIKPEIKVIELHAHLNDKIFSDTVLSLFDEMMPKVP</sequence>
<evidence type="ECO:0000259" key="1">
    <source>
        <dbReference type="Pfam" id="PF23189"/>
    </source>
</evidence>
<dbReference type="InterPro" id="IPR056778">
    <property type="entry name" value="UPF0261_C"/>
</dbReference>